<accession>A0A0P1J2K2</accession>
<dbReference type="InterPro" id="IPR040079">
    <property type="entry name" value="Glutathione_S-Trfase"/>
</dbReference>
<evidence type="ECO:0000259" key="1">
    <source>
        <dbReference type="PROSITE" id="PS50404"/>
    </source>
</evidence>
<dbReference type="AlphaFoldDB" id="A0A0P1J2K2"/>
<dbReference type="InterPro" id="IPR050983">
    <property type="entry name" value="GST_Omega/HSP26"/>
</dbReference>
<dbReference type="CDD" id="cd03196">
    <property type="entry name" value="GST_C_5"/>
    <property type="match status" value="1"/>
</dbReference>
<organism evidence="3 4">
    <name type="scientific">Cognatishimia activa</name>
    <dbReference type="NCBI Taxonomy" id="1715691"/>
    <lineage>
        <taxon>Bacteria</taxon>
        <taxon>Pseudomonadati</taxon>
        <taxon>Pseudomonadota</taxon>
        <taxon>Alphaproteobacteria</taxon>
        <taxon>Rhodobacterales</taxon>
        <taxon>Paracoccaceae</taxon>
        <taxon>Cognatishimia</taxon>
    </lineage>
</organism>
<dbReference type="Proteomes" id="UP000051184">
    <property type="component" value="Unassembled WGS sequence"/>
</dbReference>
<dbReference type="PROSITE" id="PS50405">
    <property type="entry name" value="GST_CTER"/>
    <property type="match status" value="1"/>
</dbReference>
<evidence type="ECO:0000313" key="4">
    <source>
        <dbReference type="Proteomes" id="UP000051184"/>
    </source>
</evidence>
<dbReference type="EMBL" id="CYUE01000002">
    <property type="protein sequence ID" value="CUK24663.1"/>
    <property type="molecule type" value="Genomic_DNA"/>
</dbReference>
<dbReference type="PANTHER" id="PTHR43968:SF6">
    <property type="entry name" value="GLUTATHIONE S-TRANSFERASE OMEGA"/>
    <property type="match status" value="1"/>
</dbReference>
<dbReference type="Pfam" id="PF13410">
    <property type="entry name" value="GST_C_2"/>
    <property type="match status" value="1"/>
</dbReference>
<reference evidence="4" key="1">
    <citation type="submission" date="2015-09" db="EMBL/GenBank/DDBJ databases">
        <authorList>
            <person name="Rodrigo-Torres Lidia"/>
            <person name="Arahal R.David."/>
        </authorList>
    </citation>
    <scope>NUCLEOTIDE SEQUENCE [LARGE SCALE GENOMIC DNA]</scope>
    <source>
        <strain evidence="4">CECT 5114</strain>
    </source>
</reference>
<dbReference type="PROSITE" id="PS50404">
    <property type="entry name" value="GST_NTER"/>
    <property type="match status" value="1"/>
</dbReference>
<gene>
    <name evidence="3" type="ORF">TA5114_00449</name>
</gene>
<protein>
    <submittedName>
        <fullName evidence="3">Glutaredoxin 2</fullName>
    </submittedName>
</protein>
<dbReference type="InterPro" id="IPR036249">
    <property type="entry name" value="Thioredoxin-like_sf"/>
</dbReference>
<keyword evidence="4" id="KW-1185">Reference proteome</keyword>
<dbReference type="InterPro" id="IPR004045">
    <property type="entry name" value="Glutathione_S-Trfase_N"/>
</dbReference>
<name>A0A0P1J2K2_9RHOB</name>
<dbReference type="GO" id="GO:0005737">
    <property type="term" value="C:cytoplasm"/>
    <property type="evidence" value="ECO:0007669"/>
    <property type="project" value="TreeGrafter"/>
</dbReference>
<dbReference type="OrthoDB" id="9813092at2"/>
<evidence type="ECO:0000313" key="3">
    <source>
        <dbReference type="EMBL" id="CUK24663.1"/>
    </source>
</evidence>
<sequence length="208" mass="23826">MTPLLYSFRRCPYAMRARLAIAASGQKVELREIVLRDKAPAFLQTSPSGTVPCLKVDDRVIDESLDIMVWALERSDPEGWLNMPDEGNDLIKEADGPFKKALDRTKYANRYKDADPEEERINANVFLQKLDAQLMQPFLFGPSPTLADMAILPFVRQFAFIDKARFDAEDWPSLSRWLEGFLASDRFKSIMQKYDKWVSGDAPIFLPE</sequence>
<dbReference type="STRING" id="1715691.TA5113_00512"/>
<dbReference type="Gene3D" id="3.40.30.10">
    <property type="entry name" value="Glutaredoxin"/>
    <property type="match status" value="1"/>
</dbReference>
<feature type="domain" description="GST C-terminal" evidence="2">
    <location>
        <begin position="70"/>
        <end position="204"/>
    </location>
</feature>
<dbReference type="RefSeq" id="WP_058313652.1">
    <property type="nucleotide sequence ID" value="NZ_CYTO01000004.1"/>
</dbReference>
<feature type="domain" description="GST N-terminal" evidence="1">
    <location>
        <begin position="1"/>
        <end position="79"/>
    </location>
</feature>
<proteinExistence type="predicted"/>
<dbReference type="Pfam" id="PF13417">
    <property type="entry name" value="GST_N_3"/>
    <property type="match status" value="1"/>
</dbReference>
<dbReference type="InterPro" id="IPR010987">
    <property type="entry name" value="Glutathione-S-Trfase_C-like"/>
</dbReference>
<dbReference type="Gene3D" id="1.20.1050.10">
    <property type="match status" value="1"/>
</dbReference>
<dbReference type="SUPFAM" id="SSF52833">
    <property type="entry name" value="Thioredoxin-like"/>
    <property type="match status" value="1"/>
</dbReference>
<dbReference type="PANTHER" id="PTHR43968">
    <property type="match status" value="1"/>
</dbReference>
<dbReference type="SUPFAM" id="SSF47616">
    <property type="entry name" value="GST C-terminal domain-like"/>
    <property type="match status" value="1"/>
</dbReference>
<dbReference type="InterPro" id="IPR036282">
    <property type="entry name" value="Glutathione-S-Trfase_C_sf"/>
</dbReference>
<dbReference type="PROSITE" id="PS51354">
    <property type="entry name" value="GLUTAREDOXIN_2"/>
    <property type="match status" value="1"/>
</dbReference>
<dbReference type="SFLD" id="SFLDS00019">
    <property type="entry name" value="Glutathione_Transferase_(cytos"/>
    <property type="match status" value="1"/>
</dbReference>
<evidence type="ECO:0000259" key="2">
    <source>
        <dbReference type="PROSITE" id="PS50405"/>
    </source>
</evidence>